<comment type="similarity">
    <text evidence="1 11">Belongs to the RNA polymerase alpha chain family.</text>
</comment>
<dbReference type="Pfam" id="PF01000">
    <property type="entry name" value="RNA_pol_A_bac"/>
    <property type="match status" value="1"/>
</dbReference>
<evidence type="ECO:0000256" key="2">
    <source>
        <dbReference type="ARBA" id="ARBA00012418"/>
    </source>
</evidence>
<protein>
    <recommendedName>
        <fullName evidence="3 11">DNA-directed RNA polymerase subunit alpha</fullName>
        <shortName evidence="11">RNAP subunit alpha</shortName>
        <ecNumber evidence="2 11">2.7.7.6</ecNumber>
    </recommendedName>
    <alternativeName>
        <fullName evidence="9 11">RNA polymerase subunit alpha</fullName>
    </alternativeName>
    <alternativeName>
        <fullName evidence="8 11">Transcriptase subunit alpha</fullName>
    </alternativeName>
</protein>
<dbReference type="SUPFAM" id="SSF56553">
    <property type="entry name" value="Insert subdomain of RNA polymerase alpha subunit"/>
    <property type="match status" value="1"/>
</dbReference>
<dbReference type="GO" id="GO:0003899">
    <property type="term" value="F:DNA-directed RNA polymerase activity"/>
    <property type="evidence" value="ECO:0007669"/>
    <property type="project" value="UniProtKB-UniRule"/>
</dbReference>
<dbReference type="InterPro" id="IPR011262">
    <property type="entry name" value="DNA-dir_RNA_pol_insert"/>
</dbReference>
<dbReference type="GO" id="GO:0005737">
    <property type="term" value="C:cytoplasm"/>
    <property type="evidence" value="ECO:0007669"/>
    <property type="project" value="UniProtKB-ARBA"/>
</dbReference>
<reference evidence="13" key="1">
    <citation type="journal article" date="2020" name="mSystems">
        <title>Genome- and Community-Level Interaction Insights into Carbon Utilization and Element Cycling Functions of Hydrothermarchaeota in Hydrothermal Sediment.</title>
        <authorList>
            <person name="Zhou Z."/>
            <person name="Liu Y."/>
            <person name="Xu W."/>
            <person name="Pan J."/>
            <person name="Luo Z.H."/>
            <person name="Li M."/>
        </authorList>
    </citation>
    <scope>NUCLEOTIDE SEQUENCE [LARGE SCALE GENOMIC DNA]</scope>
    <source>
        <strain evidence="13">SpSt-780</strain>
    </source>
</reference>
<comment type="function">
    <text evidence="11">DNA-dependent RNA polymerase catalyzes the transcription of DNA into RNA using the four ribonucleoside triphosphates as substrates.</text>
</comment>
<dbReference type="AlphaFoldDB" id="A0A7C4Y6Q7"/>
<dbReference type="CDD" id="cd06928">
    <property type="entry name" value="RNAP_alpha_NTD"/>
    <property type="match status" value="1"/>
</dbReference>
<evidence type="ECO:0000256" key="9">
    <source>
        <dbReference type="ARBA" id="ARBA00033070"/>
    </source>
</evidence>
<dbReference type="Pfam" id="PF01193">
    <property type="entry name" value="RNA_pol_L"/>
    <property type="match status" value="1"/>
</dbReference>
<dbReference type="GO" id="GO:0046983">
    <property type="term" value="F:protein dimerization activity"/>
    <property type="evidence" value="ECO:0007669"/>
    <property type="project" value="InterPro"/>
</dbReference>
<dbReference type="EC" id="2.7.7.6" evidence="2 11"/>
<comment type="domain">
    <text evidence="11">The N-terminal domain is essential for RNAP assembly and basal transcription, whereas the C-terminal domain is involved in interaction with transcriptional regulators and with upstream promoter elements.</text>
</comment>
<dbReference type="GO" id="GO:0000428">
    <property type="term" value="C:DNA-directed RNA polymerase complex"/>
    <property type="evidence" value="ECO:0007669"/>
    <property type="project" value="UniProtKB-KW"/>
</dbReference>
<dbReference type="GO" id="GO:0003677">
    <property type="term" value="F:DNA binding"/>
    <property type="evidence" value="ECO:0007669"/>
    <property type="project" value="UniProtKB-UniRule"/>
</dbReference>
<dbReference type="InterPro" id="IPR036603">
    <property type="entry name" value="RBP11-like"/>
</dbReference>
<dbReference type="Gene3D" id="2.170.120.12">
    <property type="entry name" value="DNA-directed RNA polymerase, insert domain"/>
    <property type="match status" value="1"/>
</dbReference>
<dbReference type="SUPFAM" id="SSF47789">
    <property type="entry name" value="C-terminal domain of RNA polymerase alpha subunit"/>
    <property type="match status" value="1"/>
</dbReference>
<proteinExistence type="inferred from homology"/>
<dbReference type="InterPro" id="IPR011263">
    <property type="entry name" value="DNA-dir_RNA_pol_RpoA/D/Rpb3"/>
</dbReference>
<comment type="subunit">
    <text evidence="11">Homodimer. The RNAP catalytic core consists of 2 alpha, 1 beta, 1 beta' and 1 omega subunit. When a sigma factor is associated with the core the holoenzyme is formed, which can initiate transcription.</text>
</comment>
<organism evidence="13">
    <name type="scientific">candidate division WOR-3 bacterium</name>
    <dbReference type="NCBI Taxonomy" id="2052148"/>
    <lineage>
        <taxon>Bacteria</taxon>
        <taxon>Bacteria division WOR-3</taxon>
    </lineage>
</organism>
<feature type="domain" description="DNA-directed RNA polymerase RpoA/D/Rpb3-type" evidence="12">
    <location>
        <begin position="21"/>
        <end position="229"/>
    </location>
</feature>
<evidence type="ECO:0000256" key="3">
    <source>
        <dbReference type="ARBA" id="ARBA00015972"/>
    </source>
</evidence>
<evidence type="ECO:0000256" key="1">
    <source>
        <dbReference type="ARBA" id="ARBA00007123"/>
    </source>
</evidence>
<comment type="caution">
    <text evidence="13">The sequence shown here is derived from an EMBL/GenBank/DDBJ whole genome shotgun (WGS) entry which is preliminary data.</text>
</comment>
<dbReference type="InterPro" id="IPR011260">
    <property type="entry name" value="RNAP_asu_C"/>
</dbReference>
<dbReference type="SMART" id="SM00662">
    <property type="entry name" value="RPOLD"/>
    <property type="match status" value="1"/>
</dbReference>
<dbReference type="InterPro" id="IPR036643">
    <property type="entry name" value="RNApol_insert_sf"/>
</dbReference>
<dbReference type="NCBIfam" id="TIGR02027">
    <property type="entry name" value="rpoA"/>
    <property type="match status" value="1"/>
</dbReference>
<feature type="region of interest" description="Alpha N-terminal domain (alpha-NTD)" evidence="11">
    <location>
        <begin position="1"/>
        <end position="233"/>
    </location>
</feature>
<dbReference type="InterPro" id="IPR011773">
    <property type="entry name" value="DNA-dir_RpoA"/>
</dbReference>
<dbReference type="GO" id="GO:0006351">
    <property type="term" value="P:DNA-templated transcription"/>
    <property type="evidence" value="ECO:0007669"/>
    <property type="project" value="UniProtKB-UniRule"/>
</dbReference>
<evidence type="ECO:0000256" key="8">
    <source>
        <dbReference type="ARBA" id="ARBA00032524"/>
    </source>
</evidence>
<accession>A0A7C4Y6Q7</accession>
<evidence type="ECO:0000256" key="5">
    <source>
        <dbReference type="ARBA" id="ARBA00022679"/>
    </source>
</evidence>
<dbReference type="NCBIfam" id="NF003519">
    <property type="entry name" value="PRK05182.2-5"/>
    <property type="match status" value="1"/>
</dbReference>
<dbReference type="SUPFAM" id="SSF55257">
    <property type="entry name" value="RBP11-like subunits of RNA polymerase"/>
    <property type="match status" value="1"/>
</dbReference>
<dbReference type="HAMAP" id="MF_00059">
    <property type="entry name" value="RNApol_bact_RpoA"/>
    <property type="match status" value="1"/>
</dbReference>
<keyword evidence="6 11" id="KW-0548">Nucleotidyltransferase</keyword>
<evidence type="ECO:0000256" key="10">
    <source>
        <dbReference type="ARBA" id="ARBA00048552"/>
    </source>
</evidence>
<dbReference type="Gene3D" id="1.10.150.20">
    <property type="entry name" value="5' to 3' exonuclease, C-terminal subdomain"/>
    <property type="match status" value="1"/>
</dbReference>
<keyword evidence="4 11" id="KW-0240">DNA-directed RNA polymerase</keyword>
<evidence type="ECO:0000256" key="11">
    <source>
        <dbReference type="HAMAP-Rule" id="MF_00059"/>
    </source>
</evidence>
<dbReference type="NCBIfam" id="NF003513">
    <property type="entry name" value="PRK05182.1-2"/>
    <property type="match status" value="1"/>
</dbReference>
<evidence type="ECO:0000313" key="13">
    <source>
        <dbReference type="EMBL" id="HGW92403.1"/>
    </source>
</evidence>
<dbReference type="Pfam" id="PF03118">
    <property type="entry name" value="RNA_pol_A_CTD"/>
    <property type="match status" value="1"/>
</dbReference>
<evidence type="ECO:0000256" key="6">
    <source>
        <dbReference type="ARBA" id="ARBA00022695"/>
    </source>
</evidence>
<keyword evidence="7 11" id="KW-0804">Transcription</keyword>
<comment type="catalytic activity">
    <reaction evidence="10 11">
        <text>RNA(n) + a ribonucleoside 5'-triphosphate = RNA(n+1) + diphosphate</text>
        <dbReference type="Rhea" id="RHEA:21248"/>
        <dbReference type="Rhea" id="RHEA-COMP:14527"/>
        <dbReference type="Rhea" id="RHEA-COMP:17342"/>
        <dbReference type="ChEBI" id="CHEBI:33019"/>
        <dbReference type="ChEBI" id="CHEBI:61557"/>
        <dbReference type="ChEBI" id="CHEBI:140395"/>
        <dbReference type="EC" id="2.7.7.6"/>
    </reaction>
</comment>
<gene>
    <name evidence="11" type="primary">rpoA</name>
    <name evidence="13" type="ORF">ENV67_07690</name>
</gene>
<evidence type="ECO:0000256" key="7">
    <source>
        <dbReference type="ARBA" id="ARBA00023163"/>
    </source>
</evidence>
<name>A0A7C4Y6Q7_UNCW3</name>
<dbReference type="FunFam" id="2.170.120.12:FF:000001">
    <property type="entry name" value="DNA-directed RNA polymerase subunit alpha"/>
    <property type="match status" value="1"/>
</dbReference>
<sequence length="326" mass="37364">MIIKRSRVEPQIYMEERNEKYGRFVIKPLERGYGITIGHALRRMLLSSMQSAAITAVRIEGVKHEFSTIPDVLEDVPEIILNLKKVKFRVLTEDLPKFATINKRGKCILRAQDIETPENIVVVNPDQYIATLGEGANFVAELKIDLGKGYVPQEYLKDPELPLGYIFLDTNFSPIVRVKYYIENELVGQSSDYERLIIEIWTDGSIYPEESLAHSAKIMIDHLNLLVGSQEFKEIGAKEKLVKDEEDELRELLLKDVSILDVSTRISNVLEAKKIRTIGELVRLTEDEIIKFKNFGRKSLNELKDKLKAYNLYLGMDVDKYIGGEK</sequence>
<evidence type="ECO:0000259" key="12">
    <source>
        <dbReference type="SMART" id="SM00662"/>
    </source>
</evidence>
<dbReference type="EMBL" id="DTHG01000095">
    <property type="protein sequence ID" value="HGW92403.1"/>
    <property type="molecule type" value="Genomic_DNA"/>
</dbReference>
<dbReference type="Gene3D" id="3.30.1360.10">
    <property type="entry name" value="RNA polymerase, RBP11-like subunit"/>
    <property type="match status" value="1"/>
</dbReference>
<evidence type="ECO:0000256" key="4">
    <source>
        <dbReference type="ARBA" id="ARBA00022478"/>
    </source>
</evidence>
<feature type="region of interest" description="Alpha C-terminal domain (alpha-CTD)" evidence="11">
    <location>
        <begin position="249"/>
        <end position="326"/>
    </location>
</feature>
<keyword evidence="5 11" id="KW-0808">Transferase</keyword>